<organism evidence="2 3">
    <name type="scientific">Zea mays</name>
    <name type="common">Maize</name>
    <dbReference type="NCBI Taxonomy" id="4577"/>
    <lineage>
        <taxon>Eukaryota</taxon>
        <taxon>Viridiplantae</taxon>
        <taxon>Streptophyta</taxon>
        <taxon>Embryophyta</taxon>
        <taxon>Tracheophyta</taxon>
        <taxon>Spermatophyta</taxon>
        <taxon>Magnoliopsida</taxon>
        <taxon>Liliopsida</taxon>
        <taxon>Poales</taxon>
        <taxon>Poaceae</taxon>
        <taxon>PACMAD clade</taxon>
        <taxon>Panicoideae</taxon>
        <taxon>Andropogonodae</taxon>
        <taxon>Andropogoneae</taxon>
        <taxon>Tripsacinae</taxon>
        <taxon>Zea</taxon>
    </lineage>
</organism>
<feature type="compositionally biased region" description="Polar residues" evidence="1">
    <location>
        <begin position="100"/>
        <end position="124"/>
    </location>
</feature>
<dbReference type="EnsemblPlants" id="Zm00001eb139390_T001">
    <property type="protein sequence ID" value="Zm00001eb139390_P001"/>
    <property type="gene ID" value="Zm00001eb139390"/>
</dbReference>
<proteinExistence type="predicted"/>
<name>A0A804N6S0_MAIZE</name>
<feature type="compositionally biased region" description="Pro residues" evidence="1">
    <location>
        <begin position="1"/>
        <end position="44"/>
    </location>
</feature>
<reference evidence="2" key="2">
    <citation type="submission" date="2019-07" db="EMBL/GenBank/DDBJ databases">
        <authorList>
            <person name="Seetharam A."/>
            <person name="Woodhouse M."/>
            <person name="Cannon E."/>
        </authorList>
    </citation>
    <scope>NUCLEOTIDE SEQUENCE [LARGE SCALE GENOMIC DNA]</scope>
    <source>
        <strain evidence="2">cv. B73</strain>
    </source>
</reference>
<dbReference type="InParanoid" id="A0A804N6S0"/>
<evidence type="ECO:0000256" key="1">
    <source>
        <dbReference type="SAM" id="MobiDB-lite"/>
    </source>
</evidence>
<dbReference type="Gramene" id="Zm00001eb139390_T001">
    <property type="protein sequence ID" value="Zm00001eb139390_P001"/>
    <property type="gene ID" value="Zm00001eb139390"/>
</dbReference>
<feature type="region of interest" description="Disordered" evidence="1">
    <location>
        <begin position="1"/>
        <end position="140"/>
    </location>
</feature>
<reference evidence="3" key="1">
    <citation type="submission" date="2015-12" db="EMBL/GenBank/DDBJ databases">
        <title>Update maize B73 reference genome by single molecule sequencing technologies.</title>
        <authorList>
            <consortium name="Maize Genome Sequencing Project"/>
            <person name="Ware D."/>
        </authorList>
    </citation>
    <scope>NUCLEOTIDE SEQUENCE [LARGE SCALE GENOMIC DNA]</scope>
    <source>
        <strain evidence="3">cv. B73</strain>
    </source>
</reference>
<evidence type="ECO:0000313" key="2">
    <source>
        <dbReference type="EnsemblPlants" id="Zm00001eb139390_P001"/>
    </source>
</evidence>
<sequence length="140" mass="14307">RGQTPPPDPPAAARPTRPPPPPSPPPEDASPGPPHPAPAGSPGPPEEDASLGATERPRPSQESKSPLSRTGRGIPTPALPRTTGVRLQRRSLLPPRTRFLSLQSLMSDQGASRPSRSSCQVPTKSSAVVAGGSSSAATPT</sequence>
<reference evidence="2" key="3">
    <citation type="submission" date="2021-05" db="UniProtKB">
        <authorList>
            <consortium name="EnsemblPlants"/>
        </authorList>
    </citation>
    <scope>IDENTIFICATION</scope>
    <source>
        <strain evidence="2">cv. B73</strain>
    </source>
</reference>
<keyword evidence="3" id="KW-1185">Reference proteome</keyword>
<feature type="compositionally biased region" description="Low complexity" evidence="1">
    <location>
        <begin position="125"/>
        <end position="140"/>
    </location>
</feature>
<evidence type="ECO:0000313" key="3">
    <source>
        <dbReference type="Proteomes" id="UP000007305"/>
    </source>
</evidence>
<dbReference type="Proteomes" id="UP000007305">
    <property type="component" value="Chromosome 3"/>
</dbReference>
<accession>A0A804N6S0</accession>
<dbReference type="AlphaFoldDB" id="A0A804N6S0"/>
<protein>
    <submittedName>
        <fullName evidence="2">Uncharacterized protein</fullName>
    </submittedName>
</protein>